<accession>A0A133PV61</accession>
<dbReference type="InterPro" id="IPR032627">
    <property type="entry name" value="DUF4876"/>
</dbReference>
<dbReference type="RefSeq" id="WP_060941297.1">
    <property type="nucleotide sequence ID" value="NZ_KQ957324.1"/>
</dbReference>
<dbReference type="Pfam" id="PF16215">
    <property type="entry name" value="DUF4876"/>
    <property type="match status" value="1"/>
</dbReference>
<gene>
    <name evidence="2" type="ORF">HMPREF3226_02540</name>
</gene>
<protein>
    <submittedName>
        <fullName evidence="2">Uncharacterized protein</fullName>
    </submittedName>
</protein>
<evidence type="ECO:0000313" key="2">
    <source>
        <dbReference type="EMBL" id="KXA33244.1"/>
    </source>
</evidence>
<dbReference type="EMBL" id="LRQG01000227">
    <property type="protein sequence ID" value="KXA33244.1"/>
    <property type="molecule type" value="Genomic_DNA"/>
</dbReference>
<feature type="signal peptide" evidence="1">
    <location>
        <begin position="1"/>
        <end position="19"/>
    </location>
</feature>
<dbReference type="STRING" id="28128.HMPREF3226_02540"/>
<feature type="chain" id="PRO_5007458514" evidence="1">
    <location>
        <begin position="20"/>
        <end position="453"/>
    </location>
</feature>
<dbReference type="PATRIC" id="fig|28128.5.peg.2608"/>
<keyword evidence="3" id="KW-1185">Reference proteome</keyword>
<organism evidence="2 3">
    <name type="scientific">Prevotella corporis</name>
    <dbReference type="NCBI Taxonomy" id="28128"/>
    <lineage>
        <taxon>Bacteria</taxon>
        <taxon>Pseudomonadati</taxon>
        <taxon>Bacteroidota</taxon>
        <taxon>Bacteroidia</taxon>
        <taxon>Bacteroidales</taxon>
        <taxon>Prevotellaceae</taxon>
        <taxon>Prevotella</taxon>
    </lineage>
</organism>
<sequence length="453" mass="51450">MKHYAWILLLFAGYTSLSAQNYTMKVEKKNGEAVETRADDVKEVLFNNGSIRIKGKNGTQTDYEKGAIRRIRFVLDENGQRKTAFSLPHSIKSPMAAQLQLTLTNLETKQTYRTTAERIEDKIIVAEANIPNGRYSIAALGTIDFEKRIWNELQKKWNVLEMTAQVKADKEVDFSGDNISDAVEIPLKTYTDADGFLITEVFFASPPSREYDDQYIKIGNNTDSVKYADGLAIVESRFNTNDSTVNNPQFKDEMMTITWAYVIPGTGRDVPVQPGEELVIALNADNYKTKYGTFDLSHADFEFYDNTRMDTQNEDVPDLENWTNVHGGQTTLSTRGCKALGLVKIGVDRKKFKDDFYYTYSEKDIPSGYINPYVGGHIVPNAWAVDVVEIAASADRQWNVFDWELDCGFTYATTHHVGDDYGKAVVRRKVRGKWRDTNNSTKDFRHEATSTMY</sequence>
<evidence type="ECO:0000256" key="1">
    <source>
        <dbReference type="SAM" id="SignalP"/>
    </source>
</evidence>
<comment type="caution">
    <text evidence="2">The sequence shown here is derived from an EMBL/GenBank/DDBJ whole genome shotgun (WGS) entry which is preliminary data.</text>
</comment>
<proteinExistence type="predicted"/>
<name>A0A133PV61_9BACT</name>
<dbReference type="AlphaFoldDB" id="A0A133PV61"/>
<keyword evidence="1" id="KW-0732">Signal</keyword>
<dbReference type="Proteomes" id="UP000070533">
    <property type="component" value="Unassembled WGS sequence"/>
</dbReference>
<evidence type="ECO:0000313" key="3">
    <source>
        <dbReference type="Proteomes" id="UP000070533"/>
    </source>
</evidence>
<reference evidence="3" key="1">
    <citation type="submission" date="2016-01" db="EMBL/GenBank/DDBJ databases">
        <authorList>
            <person name="Mitreva M."/>
            <person name="Pepin K.H."/>
            <person name="Mihindukulasuriya K.A."/>
            <person name="Fulton R."/>
            <person name="Fronick C."/>
            <person name="O'Laughlin M."/>
            <person name="Miner T."/>
            <person name="Herter B."/>
            <person name="Rosa B.A."/>
            <person name="Cordes M."/>
            <person name="Tomlinson C."/>
            <person name="Wollam A."/>
            <person name="Palsikar V.B."/>
            <person name="Mardis E.R."/>
            <person name="Wilson R.K."/>
        </authorList>
    </citation>
    <scope>NUCLEOTIDE SEQUENCE [LARGE SCALE GENOMIC DNA]</scope>
    <source>
        <strain evidence="3">MJR7716</strain>
    </source>
</reference>